<keyword evidence="4" id="KW-0677">Repeat</keyword>
<dbReference type="AlphaFoldDB" id="A0A1T4UXD9"/>
<dbReference type="NCBIfam" id="TIGR02179">
    <property type="entry name" value="PorD_KorD"/>
    <property type="match status" value="1"/>
</dbReference>
<feature type="domain" description="4Fe-4S ferredoxin-type" evidence="7">
    <location>
        <begin position="36"/>
        <end position="64"/>
    </location>
</feature>
<dbReference type="PROSITE" id="PS51379">
    <property type="entry name" value="4FE4S_FER_2"/>
    <property type="match status" value="2"/>
</dbReference>
<evidence type="ECO:0000256" key="2">
    <source>
        <dbReference type="ARBA" id="ARBA00022485"/>
    </source>
</evidence>
<keyword evidence="9" id="KW-1185">Reference proteome</keyword>
<evidence type="ECO:0000313" key="8">
    <source>
        <dbReference type="EMBL" id="SKA57347.1"/>
    </source>
</evidence>
<feature type="domain" description="4Fe-4S ferredoxin-type" evidence="7">
    <location>
        <begin position="65"/>
        <end position="94"/>
    </location>
</feature>
<keyword evidence="8" id="KW-0670">Pyruvate</keyword>
<dbReference type="SUPFAM" id="SSF54862">
    <property type="entry name" value="4Fe-4S ferredoxins"/>
    <property type="match status" value="1"/>
</dbReference>
<evidence type="ECO:0000259" key="7">
    <source>
        <dbReference type="PROSITE" id="PS51379"/>
    </source>
</evidence>
<protein>
    <submittedName>
        <fullName evidence="8">Pyruvate ferredoxin oxidoreductase delta subunit</fullName>
    </submittedName>
</protein>
<evidence type="ECO:0000256" key="4">
    <source>
        <dbReference type="ARBA" id="ARBA00022737"/>
    </source>
</evidence>
<evidence type="ECO:0000256" key="3">
    <source>
        <dbReference type="ARBA" id="ARBA00022723"/>
    </source>
</evidence>
<dbReference type="RefSeq" id="WP_051639304.1">
    <property type="nucleotide sequence ID" value="NZ_FUXX01000002.1"/>
</dbReference>
<keyword evidence="3" id="KW-0479">Metal-binding</keyword>
<dbReference type="GO" id="GO:0051539">
    <property type="term" value="F:4 iron, 4 sulfur cluster binding"/>
    <property type="evidence" value="ECO:0007669"/>
    <property type="project" value="UniProtKB-KW"/>
</dbReference>
<proteinExistence type="predicted"/>
<dbReference type="Pfam" id="PF12838">
    <property type="entry name" value="Fer4_7"/>
    <property type="match status" value="1"/>
</dbReference>
<evidence type="ECO:0000256" key="5">
    <source>
        <dbReference type="ARBA" id="ARBA00023004"/>
    </source>
</evidence>
<dbReference type="GO" id="GO:0046872">
    <property type="term" value="F:metal ion binding"/>
    <property type="evidence" value="ECO:0007669"/>
    <property type="project" value="UniProtKB-KW"/>
</dbReference>
<dbReference type="PANTHER" id="PTHR43724">
    <property type="entry name" value="PYRUVATE SYNTHASE SUBUNIT PORD"/>
    <property type="match status" value="1"/>
</dbReference>
<keyword evidence="6" id="KW-0411">Iron-sulfur</keyword>
<dbReference type="InterPro" id="IPR017896">
    <property type="entry name" value="4Fe4S_Fe-S-bd"/>
</dbReference>
<evidence type="ECO:0000256" key="6">
    <source>
        <dbReference type="ARBA" id="ARBA00023014"/>
    </source>
</evidence>
<dbReference type="Proteomes" id="UP000242432">
    <property type="component" value="Unassembled WGS sequence"/>
</dbReference>
<name>A0A1T4UXD9_9GAMM</name>
<dbReference type="GO" id="GO:0016625">
    <property type="term" value="F:oxidoreductase activity, acting on the aldehyde or oxo group of donors, iron-sulfur protein as acceptor"/>
    <property type="evidence" value="ECO:0007669"/>
    <property type="project" value="InterPro"/>
</dbReference>
<evidence type="ECO:0000256" key="1">
    <source>
        <dbReference type="ARBA" id="ARBA00001966"/>
    </source>
</evidence>
<dbReference type="InterPro" id="IPR011898">
    <property type="entry name" value="PorD_KorD"/>
</dbReference>
<gene>
    <name evidence="8" type="ORF">SAMN02745213_00206</name>
</gene>
<keyword evidence="2" id="KW-0004">4Fe-4S</keyword>
<keyword evidence="5" id="KW-0408">Iron</keyword>
<dbReference type="EMBL" id="FUXX01000002">
    <property type="protein sequence ID" value="SKA57347.1"/>
    <property type="molecule type" value="Genomic_DNA"/>
</dbReference>
<comment type="cofactor">
    <cofactor evidence="1">
        <name>[4Fe-4S] cluster</name>
        <dbReference type="ChEBI" id="CHEBI:49883"/>
    </cofactor>
</comment>
<accession>A0A1T4UXD9</accession>
<evidence type="ECO:0000313" key="9">
    <source>
        <dbReference type="Proteomes" id="UP000242432"/>
    </source>
</evidence>
<dbReference type="Gene3D" id="3.30.70.20">
    <property type="match status" value="1"/>
</dbReference>
<reference evidence="9" key="1">
    <citation type="submission" date="2017-02" db="EMBL/GenBank/DDBJ databases">
        <authorList>
            <person name="Varghese N."/>
            <person name="Submissions S."/>
        </authorList>
    </citation>
    <scope>NUCLEOTIDE SEQUENCE [LARGE SCALE GENOMIC DNA]</scope>
    <source>
        <strain evidence="9">DSM 3072</strain>
    </source>
</reference>
<dbReference type="PANTHER" id="PTHR43724:SF1">
    <property type="entry name" value="PYRUVATE SYNTHASE SUBUNIT PORD"/>
    <property type="match status" value="1"/>
</dbReference>
<sequence>MISDVNEKDFTSLKNIPFAPAYKHTLVSVNSGFRTEKPVCNREKCNGCFLCYLYCPDGVISKDGESIKIDYDYCKGCGICQKICRKDAIHMEKER</sequence>
<organism evidence="8 9">
    <name type="scientific">Succinivibrio dextrinosolvens DSM 3072</name>
    <dbReference type="NCBI Taxonomy" id="1123324"/>
    <lineage>
        <taxon>Bacteria</taxon>
        <taxon>Pseudomonadati</taxon>
        <taxon>Pseudomonadota</taxon>
        <taxon>Gammaproteobacteria</taxon>
        <taxon>Aeromonadales</taxon>
        <taxon>Succinivibrionaceae</taxon>
        <taxon>Succinivibrio</taxon>
    </lineage>
</organism>